<accession>A0ABM9GCI5</accession>
<comment type="caution">
    <text evidence="2">The sequence shown here is derived from an EMBL/GenBank/DDBJ whole genome shotgun (WGS) entry which is preliminary data.</text>
</comment>
<organism evidence="2 3">
    <name type="scientific">Paenibacillus melissococcoides</name>
    <dbReference type="NCBI Taxonomy" id="2912268"/>
    <lineage>
        <taxon>Bacteria</taxon>
        <taxon>Bacillati</taxon>
        <taxon>Bacillota</taxon>
        <taxon>Bacilli</taxon>
        <taxon>Bacillales</taxon>
        <taxon>Paenibacillaceae</taxon>
        <taxon>Paenibacillus</taxon>
    </lineage>
</organism>
<name>A0ABM9GCI5_9BACL</name>
<proteinExistence type="predicted"/>
<dbReference type="EMBL" id="CALYLO010000019">
    <property type="protein sequence ID" value="CAH8249726.1"/>
    <property type="molecule type" value="Genomic_DNA"/>
</dbReference>
<sequence length="79" mass="8492">MKNPKSWFLDLFGGKKTASGERVTSESALMNSNVYTCASILGGDIGKLPIHVYRKKKGGREKDSSHPSLNCLAAGPTHT</sequence>
<reference evidence="2" key="1">
    <citation type="submission" date="2022-06" db="EMBL/GenBank/DDBJ databases">
        <authorList>
            <person name="Dietemann V."/>
            <person name="Ory F."/>
            <person name="Dainat B."/>
            <person name="Oberhansli S."/>
        </authorList>
    </citation>
    <scope>NUCLEOTIDE SEQUENCE</scope>
    <source>
        <strain evidence="2">Ena-SAMPLE-TAB-26-04-2022-14:26:32:270-5432</strain>
    </source>
</reference>
<evidence type="ECO:0000313" key="2">
    <source>
        <dbReference type="EMBL" id="CAH8249726.1"/>
    </source>
</evidence>
<protein>
    <submittedName>
        <fullName evidence="2">Uncharacterized protein</fullName>
    </submittedName>
</protein>
<evidence type="ECO:0000256" key="1">
    <source>
        <dbReference type="SAM" id="MobiDB-lite"/>
    </source>
</evidence>
<dbReference type="Proteomes" id="UP001154322">
    <property type="component" value="Unassembled WGS sequence"/>
</dbReference>
<gene>
    <name evidence="2" type="ORF">WJ0W_006910</name>
</gene>
<keyword evidence="3" id="KW-1185">Reference proteome</keyword>
<feature type="region of interest" description="Disordered" evidence="1">
    <location>
        <begin position="56"/>
        <end position="79"/>
    </location>
</feature>
<evidence type="ECO:0000313" key="3">
    <source>
        <dbReference type="Proteomes" id="UP001154322"/>
    </source>
</evidence>
<dbReference type="RefSeq" id="WP_261948965.1">
    <property type="nucleotide sequence ID" value="NZ_CALYLO010000019.1"/>
</dbReference>